<sequence length="206" mass="23938">GPRTSPAALRRRRVGAAHRRPDDADPPRPAPQHLRHQPQRRPRRQRRAGGYGCRVVDQEPGPGAGRQADRRPQQRRRSRQPHPVLADHGAERRRRPDRRHRGGDRPRFRLLRRPEGGRRQGRGRPLRLRLGLGRPRRRRQTRRHQHPEPGQPPDGRLRYPRPRGGCLGARLLPEVPEQAPGLPGRLVEHRQLGRRQRALRGCRRPV</sequence>
<accession>A0A6J4UAS6</accession>
<dbReference type="GO" id="GO:0004784">
    <property type="term" value="F:superoxide dismutase activity"/>
    <property type="evidence" value="ECO:0007669"/>
    <property type="project" value="UniProtKB-EC"/>
</dbReference>
<proteinExistence type="predicted"/>
<keyword evidence="2" id="KW-0560">Oxidoreductase</keyword>
<feature type="compositionally biased region" description="Basic and acidic residues" evidence="1">
    <location>
        <begin position="103"/>
        <end position="118"/>
    </location>
</feature>
<feature type="compositionally biased region" description="Basic residues" evidence="1">
    <location>
        <begin position="134"/>
        <end position="145"/>
    </location>
</feature>
<feature type="non-terminal residue" evidence="2">
    <location>
        <position position="206"/>
    </location>
</feature>
<protein>
    <submittedName>
        <fullName evidence="2">Superoxide dismutase [Mn]</fullName>
        <ecNumber evidence="2">1.15.1.1</ecNumber>
    </submittedName>
</protein>
<dbReference type="AlphaFoldDB" id="A0A6J4UAS6"/>
<dbReference type="EC" id="1.15.1.1" evidence="2"/>
<organism evidence="2">
    <name type="scientific">uncultured Thermomicrobiales bacterium</name>
    <dbReference type="NCBI Taxonomy" id="1645740"/>
    <lineage>
        <taxon>Bacteria</taxon>
        <taxon>Pseudomonadati</taxon>
        <taxon>Thermomicrobiota</taxon>
        <taxon>Thermomicrobia</taxon>
        <taxon>Thermomicrobiales</taxon>
        <taxon>environmental samples</taxon>
    </lineage>
</organism>
<evidence type="ECO:0000313" key="2">
    <source>
        <dbReference type="EMBL" id="CAA9544911.1"/>
    </source>
</evidence>
<reference evidence="2" key="1">
    <citation type="submission" date="2020-02" db="EMBL/GenBank/DDBJ databases">
        <authorList>
            <person name="Meier V. D."/>
        </authorList>
    </citation>
    <scope>NUCLEOTIDE SEQUENCE</scope>
    <source>
        <strain evidence="2">AVDCRST_MAG73</strain>
    </source>
</reference>
<evidence type="ECO:0000256" key="1">
    <source>
        <dbReference type="SAM" id="MobiDB-lite"/>
    </source>
</evidence>
<feature type="compositionally biased region" description="Basic residues" evidence="1">
    <location>
        <begin position="91"/>
        <end position="102"/>
    </location>
</feature>
<dbReference type="EMBL" id="CADCWE010000147">
    <property type="protein sequence ID" value="CAA9544911.1"/>
    <property type="molecule type" value="Genomic_DNA"/>
</dbReference>
<feature type="compositionally biased region" description="Basic residues" evidence="1">
    <location>
        <begin position="33"/>
        <end position="47"/>
    </location>
</feature>
<feature type="region of interest" description="Disordered" evidence="1">
    <location>
        <begin position="1"/>
        <end position="168"/>
    </location>
</feature>
<gene>
    <name evidence="2" type="ORF">AVDCRST_MAG73-2314</name>
</gene>
<feature type="non-terminal residue" evidence="2">
    <location>
        <position position="1"/>
    </location>
</feature>
<feature type="compositionally biased region" description="Basic residues" evidence="1">
    <location>
        <begin position="9"/>
        <end position="18"/>
    </location>
</feature>
<name>A0A6J4UAS6_9BACT</name>